<evidence type="ECO:0000256" key="6">
    <source>
        <dbReference type="ARBA" id="ARBA00060845"/>
    </source>
</evidence>
<dbReference type="OMA" id="FMATCAK"/>
<dbReference type="CDD" id="cd02517">
    <property type="entry name" value="CMP-KDO-Synthetase"/>
    <property type="match status" value="1"/>
</dbReference>
<evidence type="ECO:0000256" key="9">
    <source>
        <dbReference type="SAM" id="Phobius"/>
    </source>
</evidence>
<dbReference type="OrthoDB" id="10262032at2759"/>
<keyword evidence="3" id="KW-0548">Nucleotidyltransferase</keyword>
<dbReference type="PANTHER" id="PTHR42866:SF2">
    <property type="entry name" value="3-DEOXY-MANNO-OCTULOSONATE CYTIDYLYLTRANSFERASE, MITOCHONDRIAL"/>
    <property type="match status" value="1"/>
</dbReference>
<proteinExistence type="inferred from homology"/>
<keyword evidence="2" id="KW-0808">Transferase</keyword>
<evidence type="ECO:0000256" key="7">
    <source>
        <dbReference type="ARBA" id="ARBA00066873"/>
    </source>
</evidence>
<dbReference type="PANTHER" id="PTHR42866">
    <property type="entry name" value="3-DEOXY-MANNO-OCTULOSONATE CYTIDYLYLTRANSFERASE"/>
    <property type="match status" value="1"/>
</dbReference>
<dbReference type="GO" id="GO:0005829">
    <property type="term" value="C:cytosol"/>
    <property type="evidence" value="ECO:0007669"/>
    <property type="project" value="TreeGrafter"/>
</dbReference>
<dbReference type="EMBL" id="BFEA01000359">
    <property type="protein sequence ID" value="GBG80890.1"/>
    <property type="molecule type" value="Genomic_DNA"/>
</dbReference>
<comment type="similarity">
    <text evidence="6">Belongs to the KdsB family.</text>
</comment>
<organism evidence="10 11">
    <name type="scientific">Chara braunii</name>
    <name type="common">Braun's stonewort</name>
    <dbReference type="NCBI Taxonomy" id="69332"/>
    <lineage>
        <taxon>Eukaryota</taxon>
        <taxon>Viridiplantae</taxon>
        <taxon>Streptophyta</taxon>
        <taxon>Charophyceae</taxon>
        <taxon>Charales</taxon>
        <taxon>Characeae</taxon>
        <taxon>Chara</taxon>
    </lineage>
</organism>
<keyword evidence="11" id="KW-1185">Reference proteome</keyword>
<dbReference type="HAMAP" id="MF_00057">
    <property type="entry name" value="KdsB"/>
    <property type="match status" value="1"/>
</dbReference>
<dbReference type="Gene3D" id="3.90.550.10">
    <property type="entry name" value="Spore Coat Polysaccharide Biosynthesis Protein SpsA, Chain A"/>
    <property type="match status" value="1"/>
</dbReference>
<evidence type="ECO:0000256" key="2">
    <source>
        <dbReference type="ARBA" id="ARBA00022679"/>
    </source>
</evidence>
<keyword evidence="9" id="KW-0472">Membrane</keyword>
<feature type="transmembrane region" description="Helical" evidence="9">
    <location>
        <begin position="32"/>
        <end position="54"/>
    </location>
</feature>
<dbReference type="AlphaFoldDB" id="A0A388LEZ7"/>
<dbReference type="FunFam" id="3.90.550.10:FF:000011">
    <property type="entry name" value="3-deoxy-manno-octulosonate cytidylyltransferase"/>
    <property type="match status" value="1"/>
</dbReference>
<dbReference type="Proteomes" id="UP000265515">
    <property type="component" value="Unassembled WGS sequence"/>
</dbReference>
<keyword evidence="9" id="KW-1133">Transmembrane helix</keyword>
<comment type="subcellular location">
    <subcellularLocation>
        <location evidence="1">Membrane</location>
    </subcellularLocation>
</comment>
<dbReference type="EC" id="2.7.7.38" evidence="7"/>
<dbReference type="Gramene" id="GBG80890">
    <property type="protein sequence ID" value="GBG80890"/>
    <property type="gene ID" value="CBR_g31446"/>
</dbReference>
<evidence type="ECO:0000256" key="3">
    <source>
        <dbReference type="ARBA" id="ARBA00022695"/>
    </source>
</evidence>
<comment type="pathway">
    <text evidence="5">Nucleotide-sugar biosynthesis; CMP-3-deoxy-D-manno-octulosonate biosynthesis; CMP-3-deoxy-D-manno-octulosonate from 3-deoxy-D-manno-octulosonate and CTP: step 1/1.</text>
</comment>
<comment type="catalytic activity">
    <reaction evidence="4">
        <text>3-deoxy-alpha-D-manno-oct-2-ulosonate + CTP = CMP-3-deoxy-beta-D-manno-octulosonate + diphosphate</text>
        <dbReference type="Rhea" id="RHEA:23448"/>
        <dbReference type="ChEBI" id="CHEBI:33019"/>
        <dbReference type="ChEBI" id="CHEBI:37563"/>
        <dbReference type="ChEBI" id="CHEBI:85986"/>
        <dbReference type="ChEBI" id="CHEBI:85987"/>
        <dbReference type="EC" id="2.7.7.38"/>
    </reaction>
</comment>
<dbReference type="InterPro" id="IPR029044">
    <property type="entry name" value="Nucleotide-diphossugar_trans"/>
</dbReference>
<dbReference type="GO" id="GO:1901137">
    <property type="term" value="P:carbohydrate derivative biosynthetic process"/>
    <property type="evidence" value="ECO:0007669"/>
    <property type="project" value="UniProtKB-ARBA"/>
</dbReference>
<sequence length="321" mass="35231">MAGGAQRCGEGGEGGNVLTDWTGGQAATATLILAWALTVGAMGAALALLSYYWCYPRKLLLLSLLFSPRSKKRNRVIGIIPARYMSTRFEGKPLAMILGKPMIQRTYEQAKRAKCLDDLVVATDDSRIALCCKAFGADVVLTSSNCANGTERCNEALKKLHKRYDIVVNIQGDEPLMEPEIIDGVVKALQNAPDAIYSTAVSPLQPKDAHDRNRVKCIVDRNGYAIYFSRALIPHSKTGTASCTFPYLLHLGLQCYDADFLDVYCQLKPTPLQMEEDLEQLKVVENGYKIKVITVHHDAHGVDSPGDVASIEEIMHRKGIS</sequence>
<dbReference type="GO" id="GO:0008690">
    <property type="term" value="F:3-deoxy-manno-octulosonate cytidylyltransferase activity"/>
    <property type="evidence" value="ECO:0007669"/>
    <property type="project" value="UniProtKB-EC"/>
</dbReference>
<dbReference type="SUPFAM" id="SSF53448">
    <property type="entry name" value="Nucleotide-diphospho-sugar transferases"/>
    <property type="match status" value="1"/>
</dbReference>
<keyword evidence="9" id="KW-0812">Transmembrane</keyword>
<dbReference type="NCBIfam" id="TIGR00466">
    <property type="entry name" value="kdsB"/>
    <property type="match status" value="1"/>
</dbReference>
<comment type="caution">
    <text evidence="10">The sequence shown here is derived from an EMBL/GenBank/DDBJ whole genome shotgun (WGS) entry which is preliminary data.</text>
</comment>
<evidence type="ECO:0000313" key="11">
    <source>
        <dbReference type="Proteomes" id="UP000265515"/>
    </source>
</evidence>
<dbReference type="GO" id="GO:0044281">
    <property type="term" value="P:small molecule metabolic process"/>
    <property type="evidence" value="ECO:0007669"/>
    <property type="project" value="UniProtKB-ARBA"/>
</dbReference>
<dbReference type="NCBIfam" id="NF003950">
    <property type="entry name" value="PRK05450.1-3"/>
    <property type="match status" value="1"/>
</dbReference>
<evidence type="ECO:0000256" key="4">
    <source>
        <dbReference type="ARBA" id="ARBA00050198"/>
    </source>
</evidence>
<dbReference type="STRING" id="69332.A0A388LEZ7"/>
<evidence type="ECO:0000256" key="5">
    <source>
        <dbReference type="ARBA" id="ARBA00060624"/>
    </source>
</evidence>
<protein>
    <recommendedName>
        <fullName evidence="7">3-deoxy-manno-octulosonate cytidylyltransferase</fullName>
        <ecNumber evidence="7">2.7.7.38</ecNumber>
    </recommendedName>
    <alternativeName>
        <fullName evidence="8">CMP-2-keto-3-deoxyoctulosonic acid synthase</fullName>
    </alternativeName>
</protein>
<reference evidence="10 11" key="1">
    <citation type="journal article" date="2018" name="Cell">
        <title>The Chara Genome: Secondary Complexity and Implications for Plant Terrestrialization.</title>
        <authorList>
            <person name="Nishiyama T."/>
            <person name="Sakayama H."/>
            <person name="Vries J.D."/>
            <person name="Buschmann H."/>
            <person name="Saint-Marcoux D."/>
            <person name="Ullrich K.K."/>
            <person name="Haas F.B."/>
            <person name="Vanderstraeten L."/>
            <person name="Becker D."/>
            <person name="Lang D."/>
            <person name="Vosolsobe S."/>
            <person name="Rombauts S."/>
            <person name="Wilhelmsson P.K.I."/>
            <person name="Janitza P."/>
            <person name="Kern R."/>
            <person name="Heyl A."/>
            <person name="Rumpler F."/>
            <person name="Villalobos L.I.A.C."/>
            <person name="Clay J.M."/>
            <person name="Skokan R."/>
            <person name="Toyoda A."/>
            <person name="Suzuki Y."/>
            <person name="Kagoshima H."/>
            <person name="Schijlen E."/>
            <person name="Tajeshwar N."/>
            <person name="Catarino B."/>
            <person name="Hetherington A.J."/>
            <person name="Saltykova A."/>
            <person name="Bonnot C."/>
            <person name="Breuninger H."/>
            <person name="Symeonidi A."/>
            <person name="Radhakrishnan G.V."/>
            <person name="Van Nieuwerburgh F."/>
            <person name="Deforce D."/>
            <person name="Chang C."/>
            <person name="Karol K.G."/>
            <person name="Hedrich R."/>
            <person name="Ulvskov P."/>
            <person name="Glockner G."/>
            <person name="Delwiche C.F."/>
            <person name="Petrasek J."/>
            <person name="Van de Peer Y."/>
            <person name="Friml J."/>
            <person name="Beilby M."/>
            <person name="Dolan L."/>
            <person name="Kohara Y."/>
            <person name="Sugano S."/>
            <person name="Fujiyama A."/>
            <person name="Delaux P.-M."/>
            <person name="Quint M."/>
            <person name="TheiBen G."/>
            <person name="Hagemann M."/>
            <person name="Harholt J."/>
            <person name="Dunand C."/>
            <person name="Zachgo S."/>
            <person name="Langdale J."/>
            <person name="Maumus F."/>
            <person name="Straeten D.V.D."/>
            <person name="Gould S.B."/>
            <person name="Rensing S.A."/>
        </authorList>
    </citation>
    <scope>NUCLEOTIDE SEQUENCE [LARGE SCALE GENOMIC DNA]</scope>
    <source>
        <strain evidence="10 11">S276</strain>
    </source>
</reference>
<dbReference type="InterPro" id="IPR004528">
    <property type="entry name" value="KdsB"/>
</dbReference>
<name>A0A388LEZ7_CHABU</name>
<dbReference type="GO" id="GO:0016020">
    <property type="term" value="C:membrane"/>
    <property type="evidence" value="ECO:0007669"/>
    <property type="project" value="UniProtKB-SubCell"/>
</dbReference>
<dbReference type="NCBIfam" id="NF003952">
    <property type="entry name" value="PRK05450.1-5"/>
    <property type="match status" value="1"/>
</dbReference>
<gene>
    <name evidence="10" type="ORF">CBR_g31446</name>
</gene>
<evidence type="ECO:0000256" key="1">
    <source>
        <dbReference type="ARBA" id="ARBA00004370"/>
    </source>
</evidence>
<evidence type="ECO:0000256" key="8">
    <source>
        <dbReference type="ARBA" id="ARBA00082857"/>
    </source>
</evidence>
<dbReference type="InterPro" id="IPR003329">
    <property type="entry name" value="Cytidylyl_trans"/>
</dbReference>
<evidence type="ECO:0000313" key="10">
    <source>
        <dbReference type="EMBL" id="GBG80890.1"/>
    </source>
</evidence>
<dbReference type="Pfam" id="PF02348">
    <property type="entry name" value="CTP_transf_3"/>
    <property type="match status" value="1"/>
</dbReference>
<accession>A0A388LEZ7</accession>